<evidence type="ECO:0000313" key="1">
    <source>
        <dbReference type="EMBL" id="OGI88449.1"/>
    </source>
</evidence>
<comment type="caution">
    <text evidence="1">The sequence shown here is derived from an EMBL/GenBank/DDBJ whole genome shotgun (WGS) entry which is preliminary data.</text>
</comment>
<organism evidence="1 2">
    <name type="scientific">Candidatus Nomurabacteria bacterium RIFCSPLOWO2_01_FULL_41_21</name>
    <dbReference type="NCBI Taxonomy" id="1801776"/>
    <lineage>
        <taxon>Bacteria</taxon>
        <taxon>Candidatus Nomuraibacteriota</taxon>
    </lineage>
</organism>
<dbReference type="EMBL" id="MFVA01000016">
    <property type="protein sequence ID" value="OGI88449.1"/>
    <property type="molecule type" value="Genomic_DNA"/>
</dbReference>
<gene>
    <name evidence="1" type="ORF">A2914_02370</name>
</gene>
<proteinExistence type="predicted"/>
<reference evidence="1 2" key="1">
    <citation type="journal article" date="2016" name="Nat. Commun.">
        <title>Thousands of microbial genomes shed light on interconnected biogeochemical processes in an aquifer system.</title>
        <authorList>
            <person name="Anantharaman K."/>
            <person name="Brown C.T."/>
            <person name="Hug L.A."/>
            <person name="Sharon I."/>
            <person name="Castelle C.J."/>
            <person name="Probst A.J."/>
            <person name="Thomas B.C."/>
            <person name="Singh A."/>
            <person name="Wilkins M.J."/>
            <person name="Karaoz U."/>
            <person name="Brodie E.L."/>
            <person name="Williams K.H."/>
            <person name="Hubbard S.S."/>
            <person name="Banfield J.F."/>
        </authorList>
    </citation>
    <scope>NUCLEOTIDE SEQUENCE [LARGE SCALE GENOMIC DNA]</scope>
</reference>
<dbReference type="Proteomes" id="UP000176423">
    <property type="component" value="Unassembled WGS sequence"/>
</dbReference>
<name>A0A1F6X2V5_9BACT</name>
<protein>
    <submittedName>
        <fullName evidence="1">Uncharacterized protein</fullName>
    </submittedName>
</protein>
<evidence type="ECO:0000313" key="2">
    <source>
        <dbReference type="Proteomes" id="UP000176423"/>
    </source>
</evidence>
<accession>A0A1F6X2V5</accession>
<dbReference type="AlphaFoldDB" id="A0A1F6X2V5"/>
<dbReference type="STRING" id="1801776.A2914_02370"/>
<sequence>MTKNITLKGILLAGLILAIVTGVSLALVPLLAKAGQDVTGNGAPSGAHYNLNIIGVPKDKTADMDGNNGHRIFVKLWGADSKILLTEGDFAVLDANGTDGTAKFQLPNPDEDGDGTTSYSVFVRALGKPEGSAQMQTCYTDATGTWCAVSWDGGVEQIDITRSKGKSTFTNVSKDLLYVDYCAAFTDLNGDGEFTADECTDVDQIPLFGADAEEYFWDYDNKGLKLAQLRFYEIPTDTGWVNE</sequence>